<gene>
    <name evidence="1" type="primary">Acey_s0144.g2461</name>
    <name evidence="1" type="ORF">Y032_0144g2461</name>
</gene>
<organism evidence="1 2">
    <name type="scientific">Ancylostoma ceylanicum</name>
    <dbReference type="NCBI Taxonomy" id="53326"/>
    <lineage>
        <taxon>Eukaryota</taxon>
        <taxon>Metazoa</taxon>
        <taxon>Ecdysozoa</taxon>
        <taxon>Nematoda</taxon>
        <taxon>Chromadorea</taxon>
        <taxon>Rhabditida</taxon>
        <taxon>Rhabditina</taxon>
        <taxon>Rhabditomorpha</taxon>
        <taxon>Strongyloidea</taxon>
        <taxon>Ancylostomatidae</taxon>
        <taxon>Ancylostomatinae</taxon>
        <taxon>Ancylostoma</taxon>
    </lineage>
</organism>
<dbReference type="AlphaFoldDB" id="A0A016T310"/>
<sequence length="66" mass="7827">MYIVVRTVMVRSRDERNFDLQLPTLPMFRRFLGVPTSGFRDFKFDFRLSWSLVALDAHLTIISLSF</sequence>
<evidence type="ECO:0000313" key="2">
    <source>
        <dbReference type="Proteomes" id="UP000024635"/>
    </source>
</evidence>
<accession>A0A016T310</accession>
<proteinExistence type="predicted"/>
<evidence type="ECO:0000313" key="1">
    <source>
        <dbReference type="EMBL" id="EYB97016.1"/>
    </source>
</evidence>
<reference evidence="2" key="1">
    <citation type="journal article" date="2015" name="Nat. Genet.">
        <title>The genome and transcriptome of the zoonotic hookworm Ancylostoma ceylanicum identify infection-specific gene families.</title>
        <authorList>
            <person name="Schwarz E.M."/>
            <person name="Hu Y."/>
            <person name="Antoshechkin I."/>
            <person name="Miller M.M."/>
            <person name="Sternberg P.W."/>
            <person name="Aroian R.V."/>
        </authorList>
    </citation>
    <scope>NUCLEOTIDE SEQUENCE</scope>
    <source>
        <strain evidence="2">HY135</strain>
    </source>
</reference>
<name>A0A016T310_9BILA</name>
<dbReference type="Proteomes" id="UP000024635">
    <property type="component" value="Unassembled WGS sequence"/>
</dbReference>
<protein>
    <submittedName>
        <fullName evidence="1">Uncharacterized protein</fullName>
    </submittedName>
</protein>
<comment type="caution">
    <text evidence="1">The sequence shown here is derived from an EMBL/GenBank/DDBJ whole genome shotgun (WGS) entry which is preliminary data.</text>
</comment>
<dbReference type="EMBL" id="JARK01001480">
    <property type="protein sequence ID" value="EYB97016.1"/>
    <property type="molecule type" value="Genomic_DNA"/>
</dbReference>
<keyword evidence="2" id="KW-1185">Reference proteome</keyword>